<dbReference type="EMBL" id="FNNP01000016">
    <property type="protein sequence ID" value="SDX91756.1"/>
    <property type="molecule type" value="Genomic_DNA"/>
</dbReference>
<protein>
    <submittedName>
        <fullName evidence="1">Uncharacterized protein</fullName>
    </submittedName>
</protein>
<name>A0A1H3FL81_9RHOB</name>
<accession>A0A1H3FL81</accession>
<keyword evidence="2" id="KW-1185">Reference proteome</keyword>
<dbReference type="AlphaFoldDB" id="A0A1H3FL81"/>
<proteinExistence type="predicted"/>
<dbReference type="STRING" id="985054.SAMN05444358_11615"/>
<organism evidence="1 2">
    <name type="scientific">Ruegeria halocynthiae</name>
    <dbReference type="NCBI Taxonomy" id="985054"/>
    <lineage>
        <taxon>Bacteria</taxon>
        <taxon>Pseudomonadati</taxon>
        <taxon>Pseudomonadota</taxon>
        <taxon>Alphaproteobacteria</taxon>
        <taxon>Rhodobacterales</taxon>
        <taxon>Roseobacteraceae</taxon>
        <taxon>Ruegeria</taxon>
    </lineage>
</organism>
<gene>
    <name evidence="1" type="ORF">SAMN05444358_11615</name>
</gene>
<evidence type="ECO:0000313" key="1">
    <source>
        <dbReference type="EMBL" id="SDX91756.1"/>
    </source>
</evidence>
<dbReference type="Proteomes" id="UP000183400">
    <property type="component" value="Unassembled WGS sequence"/>
</dbReference>
<evidence type="ECO:0000313" key="2">
    <source>
        <dbReference type="Proteomes" id="UP000183400"/>
    </source>
</evidence>
<sequence>MWSLGSLQQLKVLAQGELTVRFHAETSKIINLSDFYKTLTDVPHLAA</sequence>
<reference evidence="2" key="1">
    <citation type="submission" date="2016-10" db="EMBL/GenBank/DDBJ databases">
        <authorList>
            <person name="Varghese N."/>
            <person name="Submissions S."/>
        </authorList>
    </citation>
    <scope>NUCLEOTIDE SEQUENCE [LARGE SCALE GENOMIC DNA]</scope>
    <source>
        <strain evidence="2">DSM 27839</strain>
    </source>
</reference>